<dbReference type="FunFam" id="3.40.50.10140:FF:000007">
    <property type="entry name" value="Disease resistance protein (TIR-NBS-LRR class)"/>
    <property type="match status" value="1"/>
</dbReference>
<keyword evidence="2" id="KW-0677">Repeat</keyword>
<dbReference type="InterPro" id="IPR044974">
    <property type="entry name" value="Disease_R_plants"/>
</dbReference>
<dbReference type="KEGG" id="mtr:25479669"/>
<dbReference type="SUPFAM" id="SSF46785">
    <property type="entry name" value="Winged helix' DNA-binding domain"/>
    <property type="match status" value="1"/>
</dbReference>
<dbReference type="InterPro" id="IPR027417">
    <property type="entry name" value="P-loop_NTPase"/>
</dbReference>
<gene>
    <name evidence="7" type="primary">25479669</name>
    <name evidence="6" type="ORF">MTR_0019s0100</name>
</gene>
<dbReference type="InterPro" id="IPR032675">
    <property type="entry name" value="LRR_dom_sf"/>
</dbReference>
<keyword evidence="3" id="KW-0611">Plant defense</keyword>
<dbReference type="PANTHER" id="PTHR11017">
    <property type="entry name" value="LEUCINE-RICH REPEAT-CONTAINING PROTEIN"/>
    <property type="match status" value="1"/>
</dbReference>
<protein>
    <submittedName>
        <fullName evidence="6">Functional resistance protein KR1, putative</fullName>
    </submittedName>
</protein>
<dbReference type="Proteomes" id="UP000002051">
    <property type="component" value="Unassembled WGS sequence"/>
</dbReference>
<dbReference type="Gene3D" id="3.40.50.10140">
    <property type="entry name" value="Toll/interleukin-1 receptor homology (TIR) domain"/>
    <property type="match status" value="1"/>
</dbReference>
<evidence type="ECO:0000259" key="5">
    <source>
        <dbReference type="PROSITE" id="PS50104"/>
    </source>
</evidence>
<evidence type="ECO:0000256" key="4">
    <source>
        <dbReference type="ARBA" id="ARBA00023027"/>
    </source>
</evidence>
<evidence type="ECO:0000313" key="8">
    <source>
        <dbReference type="Proteomes" id="UP000002051"/>
    </source>
</evidence>
<evidence type="ECO:0000256" key="3">
    <source>
        <dbReference type="ARBA" id="ARBA00022821"/>
    </source>
</evidence>
<evidence type="ECO:0000256" key="1">
    <source>
        <dbReference type="ARBA" id="ARBA00022614"/>
    </source>
</evidence>
<evidence type="ECO:0000256" key="2">
    <source>
        <dbReference type="ARBA" id="ARBA00022737"/>
    </source>
</evidence>
<dbReference type="Gene3D" id="3.40.50.300">
    <property type="entry name" value="P-loop containing nucleotide triphosphate hydrolases"/>
    <property type="match status" value="1"/>
</dbReference>
<dbReference type="GO" id="GO:0007165">
    <property type="term" value="P:signal transduction"/>
    <property type="evidence" value="ECO:0007669"/>
    <property type="project" value="InterPro"/>
</dbReference>
<dbReference type="InterPro" id="IPR058192">
    <property type="entry name" value="WHD_ROQ1-like"/>
</dbReference>
<name>A0A072TIY8_MEDTR</name>
<feature type="domain" description="TIR" evidence="5">
    <location>
        <begin position="18"/>
        <end position="189"/>
    </location>
</feature>
<dbReference type="GO" id="GO:0043531">
    <property type="term" value="F:ADP binding"/>
    <property type="evidence" value="ECO:0007669"/>
    <property type="project" value="InterPro"/>
</dbReference>
<dbReference type="PANTHER" id="PTHR11017:SF219">
    <property type="entry name" value="ARCHAEAL ATPASE"/>
    <property type="match status" value="1"/>
</dbReference>
<proteinExistence type="predicted"/>
<keyword evidence="4" id="KW-0520">NAD</keyword>
<dbReference type="PRINTS" id="PR00364">
    <property type="entry name" value="DISEASERSIST"/>
</dbReference>
<dbReference type="EnsemblPlants" id="KEH17377">
    <property type="protein sequence ID" value="KEH17377"/>
    <property type="gene ID" value="MTR_0019s0100"/>
</dbReference>
<dbReference type="InterPro" id="IPR035897">
    <property type="entry name" value="Toll_tir_struct_dom_sf"/>
</dbReference>
<dbReference type="AlphaFoldDB" id="A0A072TIY8"/>
<dbReference type="Pfam" id="PF01582">
    <property type="entry name" value="TIR"/>
    <property type="match status" value="1"/>
</dbReference>
<sequence>MAMLQSSISSSSSFSYGFTYHVFLSFRGCDTRYGFTGNLYRALCDKGIRTFMDDRELQGGDEITPSLFKAIKESRIFIPVLSINYASSSFCLNELVHIIHCFEEYGRLVLPIFYDVEPSHVRHQDGSYGKALAEHIERFQNSKDSIERLQKWKTALTQTANFSGHHFNTRNGYECEFIEKIVKYVSNKINHVPLYVADYPVGIESRVLKVNSLLDVRSNGEVQMLGIYGIGGMGKTTLARAVFNSIADQFDDLCFLHDVRENSAKYGLEHLQGKLLSKLVELDIKLVDVNEGIPIIKQRLHRKKVLLILDDVHELKQLQVLAGGLDWFGPGSKVIITTRDEQLLAGHGIERAYEIDKLNEKEALELLRWNAFKNNKVNPNFDNVLHLAVTYASGLPLALEVVGSNLFGKNIGEWKSALNQYERIPIKKIQEILKVSFDALEEDEKNVFLDISCFLEGCDLKEVEDILHAHYGSCMKHQIRVLHEKSLIKIKWYQGNYVVTLHALIEKMGKEIVRKESPKEPGRRSRLWFHKDIIYVLEENKGSSEIEIIYLEFPLCEKEVVDWKGDELKKMQNLKTLIVKNGSFSKGPKHLPNSLRVLEWRKYPSRFVPSDIFPKKLSICKLQQSDFTSFELRGTIKRFVNMRELNLDKCQYLTRIHDISDLPNLEIFSFKNCKNLIEIHKSVGFLNKLEILNAEGCSKLTSFPPLKSTSLQELRLSYCESLKTFPEILGEMKNITRIRLFDTSIEKLPVSFQKLTGLLNLIIIGNGMLRLPSSIFRMPALSKINFEDCLLPKKNDKLSSMVFTSRAVDIEYIELIKCNLSDKFLPILVMWSANVKTLDLSGNNFTILPECMKDCRFLWFLKLDDCKCLREIRGIPPNVKHLSAIRCKSLTSSCKHMLLNQDMHEAGQTMFCLPGFARIPEWFEHQNMGHTISFWFRNKLPSTALFFSTKSVATSRTNNFDIDIPTLIINDNINGFPVLMIDFGLMSTHHIYLCDMKLGFTQIHSMEKIILENEWIHAEVTCEHPKVEPLTEIGIHFFKQKNNMDDIQFTNPYEKIKLNDNDDDGDDVFYEVDDVLDDDNDGVFYDVDDEDDHHSQ</sequence>
<keyword evidence="8" id="KW-1185">Reference proteome</keyword>
<evidence type="ECO:0000313" key="6">
    <source>
        <dbReference type="EMBL" id="KEH17377.1"/>
    </source>
</evidence>
<reference evidence="6 8" key="2">
    <citation type="journal article" date="2014" name="BMC Genomics">
        <title>An improved genome release (version Mt4.0) for the model legume Medicago truncatula.</title>
        <authorList>
            <person name="Tang H."/>
            <person name="Krishnakumar V."/>
            <person name="Bidwell S."/>
            <person name="Rosen B."/>
            <person name="Chan A."/>
            <person name="Zhou S."/>
            <person name="Gentzbittel L."/>
            <person name="Childs K.L."/>
            <person name="Yandell M."/>
            <person name="Gundlach H."/>
            <person name="Mayer K.F."/>
            <person name="Schwartz D.C."/>
            <person name="Town C.D."/>
        </authorList>
    </citation>
    <scope>GENOME REANNOTATION</scope>
    <source>
        <strain evidence="6">A17</strain>
        <strain evidence="7 8">cv. Jemalong A17</strain>
    </source>
</reference>
<dbReference type="SUPFAM" id="SSF52200">
    <property type="entry name" value="Toll/Interleukin receptor TIR domain"/>
    <property type="match status" value="1"/>
</dbReference>
<dbReference type="InterPro" id="IPR036390">
    <property type="entry name" value="WH_DNA-bd_sf"/>
</dbReference>
<keyword evidence="1" id="KW-0433">Leucine-rich repeat</keyword>
<dbReference type="Pfam" id="PF00931">
    <property type="entry name" value="NB-ARC"/>
    <property type="match status" value="1"/>
</dbReference>
<dbReference type="Gene3D" id="3.80.10.10">
    <property type="entry name" value="Ribonuclease Inhibitor"/>
    <property type="match status" value="2"/>
</dbReference>
<dbReference type="InterPro" id="IPR042197">
    <property type="entry name" value="Apaf_helical"/>
</dbReference>
<dbReference type="EMBL" id="KL402744">
    <property type="protein sequence ID" value="KEH17377.1"/>
    <property type="molecule type" value="Genomic_DNA"/>
</dbReference>
<dbReference type="SMART" id="SM00255">
    <property type="entry name" value="TIR"/>
    <property type="match status" value="1"/>
</dbReference>
<reference evidence="7" key="3">
    <citation type="submission" date="2015-06" db="UniProtKB">
        <authorList>
            <consortium name="EnsemblPlants"/>
        </authorList>
    </citation>
    <scope>IDENTIFICATION</scope>
    <source>
        <strain evidence="7">cv. Jemalong A17</strain>
    </source>
</reference>
<dbReference type="PROSITE" id="PS50104">
    <property type="entry name" value="TIR"/>
    <property type="match status" value="1"/>
</dbReference>
<dbReference type="OrthoDB" id="1901675at2759"/>
<dbReference type="InterPro" id="IPR058546">
    <property type="entry name" value="RPS4B/Roq1-like_LRR"/>
</dbReference>
<dbReference type="SUPFAM" id="SSF52540">
    <property type="entry name" value="P-loop containing nucleoside triphosphate hydrolases"/>
    <property type="match status" value="1"/>
</dbReference>
<dbReference type="Pfam" id="PF23282">
    <property type="entry name" value="WHD_ROQ1"/>
    <property type="match status" value="1"/>
</dbReference>
<dbReference type="HOGENOM" id="CLU_001561_5_1_1"/>
<dbReference type="Pfam" id="PF23286">
    <property type="entry name" value="LRR_13"/>
    <property type="match status" value="1"/>
</dbReference>
<dbReference type="GO" id="GO:0006952">
    <property type="term" value="P:defense response"/>
    <property type="evidence" value="ECO:0007669"/>
    <property type="project" value="UniProtKB-KW"/>
</dbReference>
<dbReference type="Gene3D" id="1.10.8.430">
    <property type="entry name" value="Helical domain of apoptotic protease-activating factors"/>
    <property type="match status" value="1"/>
</dbReference>
<dbReference type="InterPro" id="IPR000157">
    <property type="entry name" value="TIR_dom"/>
</dbReference>
<reference evidence="6 8" key="1">
    <citation type="journal article" date="2011" name="Nature">
        <title>The Medicago genome provides insight into the evolution of rhizobial symbioses.</title>
        <authorList>
            <person name="Young N.D."/>
            <person name="Debelle F."/>
            <person name="Oldroyd G.E."/>
            <person name="Geurts R."/>
            <person name="Cannon S.B."/>
            <person name="Udvardi M.K."/>
            <person name="Benedito V.A."/>
            <person name="Mayer K.F."/>
            <person name="Gouzy J."/>
            <person name="Schoof H."/>
            <person name="Van de Peer Y."/>
            <person name="Proost S."/>
            <person name="Cook D.R."/>
            <person name="Meyers B.C."/>
            <person name="Spannagl M."/>
            <person name="Cheung F."/>
            <person name="De Mita S."/>
            <person name="Krishnakumar V."/>
            <person name="Gundlach H."/>
            <person name="Zhou S."/>
            <person name="Mudge J."/>
            <person name="Bharti A.K."/>
            <person name="Murray J.D."/>
            <person name="Naoumkina M.A."/>
            <person name="Rosen B."/>
            <person name="Silverstein K.A."/>
            <person name="Tang H."/>
            <person name="Rombauts S."/>
            <person name="Zhao P.X."/>
            <person name="Zhou P."/>
            <person name="Barbe V."/>
            <person name="Bardou P."/>
            <person name="Bechner M."/>
            <person name="Bellec A."/>
            <person name="Berger A."/>
            <person name="Berges H."/>
            <person name="Bidwell S."/>
            <person name="Bisseling T."/>
            <person name="Choisne N."/>
            <person name="Couloux A."/>
            <person name="Denny R."/>
            <person name="Deshpande S."/>
            <person name="Dai X."/>
            <person name="Doyle J.J."/>
            <person name="Dudez A.M."/>
            <person name="Farmer A.D."/>
            <person name="Fouteau S."/>
            <person name="Franken C."/>
            <person name="Gibelin C."/>
            <person name="Gish J."/>
            <person name="Goldstein S."/>
            <person name="Gonzalez A.J."/>
            <person name="Green P.J."/>
            <person name="Hallab A."/>
            <person name="Hartog M."/>
            <person name="Hua A."/>
            <person name="Humphray S.J."/>
            <person name="Jeong D.H."/>
            <person name="Jing Y."/>
            <person name="Jocker A."/>
            <person name="Kenton S.M."/>
            <person name="Kim D.J."/>
            <person name="Klee K."/>
            <person name="Lai H."/>
            <person name="Lang C."/>
            <person name="Lin S."/>
            <person name="Macmil S.L."/>
            <person name="Magdelenat G."/>
            <person name="Matthews L."/>
            <person name="McCorrison J."/>
            <person name="Monaghan E.L."/>
            <person name="Mun J.H."/>
            <person name="Najar F.Z."/>
            <person name="Nicholson C."/>
            <person name="Noirot C."/>
            <person name="O'Bleness M."/>
            <person name="Paule C.R."/>
            <person name="Poulain J."/>
            <person name="Prion F."/>
            <person name="Qin B."/>
            <person name="Qu C."/>
            <person name="Retzel E.F."/>
            <person name="Riddle C."/>
            <person name="Sallet E."/>
            <person name="Samain S."/>
            <person name="Samson N."/>
            <person name="Sanders I."/>
            <person name="Saurat O."/>
            <person name="Scarpelli C."/>
            <person name="Schiex T."/>
            <person name="Segurens B."/>
            <person name="Severin A.J."/>
            <person name="Sherrier D.J."/>
            <person name="Shi R."/>
            <person name="Sims S."/>
            <person name="Singer S.R."/>
            <person name="Sinharoy S."/>
            <person name="Sterck L."/>
            <person name="Viollet A."/>
            <person name="Wang B.B."/>
            <person name="Wang K."/>
            <person name="Wang M."/>
            <person name="Wang X."/>
            <person name="Warfsmann J."/>
            <person name="Weissenbach J."/>
            <person name="White D.D."/>
            <person name="White J.D."/>
            <person name="Wiley G.B."/>
            <person name="Wincker P."/>
            <person name="Xing Y."/>
            <person name="Yang L."/>
            <person name="Yao Z."/>
            <person name="Ying F."/>
            <person name="Zhai J."/>
            <person name="Zhou L."/>
            <person name="Zuber A."/>
            <person name="Denarie J."/>
            <person name="Dixon R.A."/>
            <person name="May G.D."/>
            <person name="Schwartz D.C."/>
            <person name="Rogers J."/>
            <person name="Quetier F."/>
            <person name="Town C.D."/>
            <person name="Roe B.A."/>
        </authorList>
    </citation>
    <scope>NUCLEOTIDE SEQUENCE [LARGE SCALE GENOMIC DNA]</scope>
    <source>
        <strain evidence="6">A17</strain>
        <strain evidence="7 8">cv. Jemalong A17</strain>
    </source>
</reference>
<dbReference type="InterPro" id="IPR002182">
    <property type="entry name" value="NB-ARC"/>
</dbReference>
<dbReference type="SUPFAM" id="SSF52058">
    <property type="entry name" value="L domain-like"/>
    <property type="match status" value="1"/>
</dbReference>
<accession>A0A072TIY8</accession>
<organism evidence="6 8">
    <name type="scientific">Medicago truncatula</name>
    <name type="common">Barrel medic</name>
    <name type="synonym">Medicago tribuloides</name>
    <dbReference type="NCBI Taxonomy" id="3880"/>
    <lineage>
        <taxon>Eukaryota</taxon>
        <taxon>Viridiplantae</taxon>
        <taxon>Streptophyta</taxon>
        <taxon>Embryophyta</taxon>
        <taxon>Tracheophyta</taxon>
        <taxon>Spermatophyta</taxon>
        <taxon>Magnoliopsida</taxon>
        <taxon>eudicotyledons</taxon>
        <taxon>Gunneridae</taxon>
        <taxon>Pentapetalae</taxon>
        <taxon>rosids</taxon>
        <taxon>fabids</taxon>
        <taxon>Fabales</taxon>
        <taxon>Fabaceae</taxon>
        <taxon>Papilionoideae</taxon>
        <taxon>50 kb inversion clade</taxon>
        <taxon>NPAAA clade</taxon>
        <taxon>Hologalegina</taxon>
        <taxon>IRL clade</taxon>
        <taxon>Trifolieae</taxon>
        <taxon>Medicago</taxon>
    </lineage>
</organism>
<evidence type="ECO:0000313" key="7">
    <source>
        <dbReference type="EnsemblPlants" id="KEH17377"/>
    </source>
</evidence>